<comment type="caution">
    <text evidence="3">The sequence shown here is derived from an EMBL/GenBank/DDBJ whole genome shotgun (WGS) entry which is preliminary data.</text>
</comment>
<reference evidence="3 4" key="1">
    <citation type="submission" date="2024-09" db="EMBL/GenBank/DDBJ databases">
        <authorList>
            <person name="Sun Q."/>
            <person name="Mori K."/>
        </authorList>
    </citation>
    <scope>NUCLEOTIDE SEQUENCE [LARGE SCALE GENOMIC DNA]</scope>
    <source>
        <strain evidence="3 4">TISTR 1856</strain>
    </source>
</reference>
<dbReference type="InterPro" id="IPR001387">
    <property type="entry name" value="Cro/C1-type_HTH"/>
</dbReference>
<name>A0ABV5LW58_9ACTN</name>
<proteinExistence type="predicted"/>
<dbReference type="CDD" id="cd02209">
    <property type="entry name" value="cupin_XRE_C"/>
    <property type="match status" value="1"/>
</dbReference>
<evidence type="ECO:0000313" key="3">
    <source>
        <dbReference type="EMBL" id="MFB9378320.1"/>
    </source>
</evidence>
<evidence type="ECO:0000259" key="2">
    <source>
        <dbReference type="PROSITE" id="PS50943"/>
    </source>
</evidence>
<dbReference type="InterPro" id="IPR013096">
    <property type="entry name" value="Cupin_2"/>
</dbReference>
<evidence type="ECO:0000313" key="4">
    <source>
        <dbReference type="Proteomes" id="UP001589748"/>
    </source>
</evidence>
<sequence>MSADAPIGARLRAVRQARRMTVEDVAAASGVTKGFLSRLERDRTGASVAALIRICETLDIGVSSLFEPAPAGEVVRAGNHPRVNFGGTDMTEYLLTPRGEQRISALLSEIAPGGGAGLELYELPGDVEFAYVLEGTLDLHFENEPSVELATGDAFTFSPTRPHTFVAGTGGCRVLWVISPGTLDVTRG</sequence>
<dbReference type="Gene3D" id="2.60.120.10">
    <property type="entry name" value="Jelly Rolls"/>
    <property type="match status" value="1"/>
</dbReference>
<dbReference type="InterPro" id="IPR011051">
    <property type="entry name" value="RmlC_Cupin_sf"/>
</dbReference>
<organism evidence="3 4">
    <name type="scientific">Kineococcus gynurae</name>
    <dbReference type="NCBI Taxonomy" id="452979"/>
    <lineage>
        <taxon>Bacteria</taxon>
        <taxon>Bacillati</taxon>
        <taxon>Actinomycetota</taxon>
        <taxon>Actinomycetes</taxon>
        <taxon>Kineosporiales</taxon>
        <taxon>Kineosporiaceae</taxon>
        <taxon>Kineococcus</taxon>
    </lineage>
</organism>
<dbReference type="CDD" id="cd00093">
    <property type="entry name" value="HTH_XRE"/>
    <property type="match status" value="1"/>
</dbReference>
<dbReference type="SMART" id="SM00530">
    <property type="entry name" value="HTH_XRE"/>
    <property type="match status" value="1"/>
</dbReference>
<dbReference type="InterPro" id="IPR014710">
    <property type="entry name" value="RmlC-like_jellyroll"/>
</dbReference>
<dbReference type="PROSITE" id="PS50943">
    <property type="entry name" value="HTH_CROC1"/>
    <property type="match status" value="1"/>
</dbReference>
<dbReference type="InterPro" id="IPR010982">
    <property type="entry name" value="Lambda_DNA-bd_dom_sf"/>
</dbReference>
<dbReference type="EMBL" id="JBHMDM010000007">
    <property type="protein sequence ID" value="MFB9378320.1"/>
    <property type="molecule type" value="Genomic_DNA"/>
</dbReference>
<dbReference type="Gene3D" id="1.10.260.40">
    <property type="entry name" value="lambda repressor-like DNA-binding domains"/>
    <property type="match status" value="1"/>
</dbReference>
<accession>A0ABV5LW58</accession>
<dbReference type="Pfam" id="PF07883">
    <property type="entry name" value="Cupin_2"/>
    <property type="match status" value="1"/>
</dbReference>
<evidence type="ECO:0000256" key="1">
    <source>
        <dbReference type="ARBA" id="ARBA00023125"/>
    </source>
</evidence>
<dbReference type="PANTHER" id="PTHR46797:SF2">
    <property type="entry name" value="TRANSCRIPTIONAL REGULATOR"/>
    <property type="match status" value="1"/>
</dbReference>
<dbReference type="InterPro" id="IPR050807">
    <property type="entry name" value="TransReg_Diox_bact_type"/>
</dbReference>
<feature type="domain" description="HTH cro/C1-type" evidence="2">
    <location>
        <begin position="11"/>
        <end position="65"/>
    </location>
</feature>
<dbReference type="RefSeq" id="WP_380137099.1">
    <property type="nucleotide sequence ID" value="NZ_JBHLUI010000008.1"/>
</dbReference>
<keyword evidence="4" id="KW-1185">Reference proteome</keyword>
<dbReference type="Pfam" id="PF13560">
    <property type="entry name" value="HTH_31"/>
    <property type="match status" value="1"/>
</dbReference>
<dbReference type="PANTHER" id="PTHR46797">
    <property type="entry name" value="HTH-TYPE TRANSCRIPTIONAL REGULATOR"/>
    <property type="match status" value="1"/>
</dbReference>
<dbReference type="SUPFAM" id="SSF47413">
    <property type="entry name" value="lambda repressor-like DNA-binding domains"/>
    <property type="match status" value="1"/>
</dbReference>
<dbReference type="SUPFAM" id="SSF51182">
    <property type="entry name" value="RmlC-like cupins"/>
    <property type="match status" value="1"/>
</dbReference>
<protein>
    <submittedName>
        <fullName evidence="3">Helix-turn-helix domain-containing protein</fullName>
    </submittedName>
</protein>
<keyword evidence="1" id="KW-0238">DNA-binding</keyword>
<dbReference type="Proteomes" id="UP001589748">
    <property type="component" value="Unassembled WGS sequence"/>
</dbReference>
<gene>
    <name evidence="3" type="ORF">ACFFVI_15225</name>
</gene>